<sequence length="193" mass="22232">MRCAHQKILLLVDNCSAHSIEDPVTIYDAIQFISQAWNKVSVDVIIYSWQKTSILPSMETNEDMMIDSESLINLVDLANNDENELEDLMIKFQNLKNSNHSEQLNISTHEFIKIDNNYVTGQMLTIEDIVAEMQEDEHDDEQEQVDSKLVIATQAITGLDSILNYIEQPESDIEIDIKVFAKLKWLRKELAFL</sequence>
<dbReference type="Proteomes" id="UP000789901">
    <property type="component" value="Unassembled WGS sequence"/>
</dbReference>
<feature type="non-terminal residue" evidence="1">
    <location>
        <position position="193"/>
    </location>
</feature>
<protein>
    <submittedName>
        <fullName evidence="1">27419_t:CDS:1</fullName>
    </submittedName>
</protein>
<keyword evidence="2" id="KW-1185">Reference proteome</keyword>
<evidence type="ECO:0000313" key="2">
    <source>
        <dbReference type="Proteomes" id="UP000789901"/>
    </source>
</evidence>
<reference evidence="1 2" key="1">
    <citation type="submission" date="2021-06" db="EMBL/GenBank/DDBJ databases">
        <authorList>
            <person name="Kallberg Y."/>
            <person name="Tangrot J."/>
            <person name="Rosling A."/>
        </authorList>
    </citation>
    <scope>NUCLEOTIDE SEQUENCE [LARGE SCALE GENOMIC DNA]</scope>
    <source>
        <strain evidence="1 2">120-4 pot B 10/14</strain>
    </source>
</reference>
<organism evidence="1 2">
    <name type="scientific">Gigaspora margarita</name>
    <dbReference type="NCBI Taxonomy" id="4874"/>
    <lineage>
        <taxon>Eukaryota</taxon>
        <taxon>Fungi</taxon>
        <taxon>Fungi incertae sedis</taxon>
        <taxon>Mucoromycota</taxon>
        <taxon>Glomeromycotina</taxon>
        <taxon>Glomeromycetes</taxon>
        <taxon>Diversisporales</taxon>
        <taxon>Gigasporaceae</taxon>
        <taxon>Gigaspora</taxon>
    </lineage>
</organism>
<gene>
    <name evidence="1" type="ORF">GMARGA_LOCUS28613</name>
</gene>
<comment type="caution">
    <text evidence="1">The sequence shown here is derived from an EMBL/GenBank/DDBJ whole genome shotgun (WGS) entry which is preliminary data.</text>
</comment>
<name>A0ABN7WAG9_GIGMA</name>
<evidence type="ECO:0000313" key="1">
    <source>
        <dbReference type="EMBL" id="CAG8824587.1"/>
    </source>
</evidence>
<accession>A0ABN7WAG9</accession>
<proteinExistence type="predicted"/>
<dbReference type="EMBL" id="CAJVQB010036889">
    <property type="protein sequence ID" value="CAG8824587.1"/>
    <property type="molecule type" value="Genomic_DNA"/>
</dbReference>